<evidence type="ECO:0000313" key="8">
    <source>
        <dbReference type="EMBL" id="UOE44060.1"/>
    </source>
</evidence>
<gene>
    <name evidence="8" type="ORF">MTO99_18190</name>
</gene>
<comment type="subcellular location">
    <subcellularLocation>
        <location evidence="1">Cell membrane</location>
        <topology evidence="1">Multi-pass membrane protein</topology>
    </subcellularLocation>
</comment>
<keyword evidence="6 7" id="KW-0472">Membrane</keyword>
<evidence type="ECO:0000256" key="6">
    <source>
        <dbReference type="ARBA" id="ARBA00023136"/>
    </source>
</evidence>
<feature type="transmembrane region" description="Helical" evidence="7">
    <location>
        <begin position="328"/>
        <end position="348"/>
    </location>
</feature>
<reference evidence="8 9" key="1">
    <citation type="submission" date="2022-03" db="EMBL/GenBank/DDBJ databases">
        <title>Mucilaginibacter sp. isolated from the gut of Protaetia brevitarsis seulensis larvae.</title>
        <authorList>
            <person name="Won M."/>
            <person name="Kim S.-J."/>
            <person name="Kwon S.-W."/>
        </authorList>
    </citation>
    <scope>NUCLEOTIDE SEQUENCE [LARGE SCALE GENOMIC DNA]</scope>
    <source>
        <strain evidence="8 9">CFWR-12</strain>
    </source>
</reference>
<evidence type="ECO:0000256" key="3">
    <source>
        <dbReference type="ARBA" id="ARBA00022475"/>
    </source>
</evidence>
<dbReference type="RefSeq" id="WP_243555589.1">
    <property type="nucleotide sequence ID" value="NZ_CP094528.1"/>
</dbReference>
<feature type="transmembrane region" description="Helical" evidence="7">
    <location>
        <begin position="21"/>
        <end position="38"/>
    </location>
</feature>
<dbReference type="EMBL" id="CP094528">
    <property type="protein sequence ID" value="UOE44060.1"/>
    <property type="molecule type" value="Genomic_DNA"/>
</dbReference>
<protein>
    <submittedName>
        <fullName evidence="8">MATE family efflux transporter</fullName>
    </submittedName>
</protein>
<feature type="transmembrane region" description="Helical" evidence="7">
    <location>
        <begin position="297"/>
        <end position="316"/>
    </location>
</feature>
<keyword evidence="4 7" id="KW-0812">Transmembrane</keyword>
<feature type="transmembrane region" description="Helical" evidence="7">
    <location>
        <begin position="400"/>
        <end position="420"/>
    </location>
</feature>
<keyword evidence="9" id="KW-1185">Reference proteome</keyword>
<proteinExistence type="predicted"/>
<dbReference type="InterPro" id="IPR002528">
    <property type="entry name" value="MATE_fam"/>
</dbReference>
<evidence type="ECO:0000256" key="4">
    <source>
        <dbReference type="ARBA" id="ARBA00022692"/>
    </source>
</evidence>
<evidence type="ECO:0000256" key="5">
    <source>
        <dbReference type="ARBA" id="ARBA00022989"/>
    </source>
</evidence>
<name>A0ABY4BXU3_9MICO</name>
<dbReference type="PANTHER" id="PTHR43823:SF3">
    <property type="entry name" value="MULTIDRUG EXPORT PROTEIN MEPA"/>
    <property type="match status" value="1"/>
</dbReference>
<dbReference type="PIRSF" id="PIRSF006603">
    <property type="entry name" value="DinF"/>
    <property type="match status" value="1"/>
</dbReference>
<dbReference type="Pfam" id="PF01554">
    <property type="entry name" value="MatE"/>
    <property type="match status" value="2"/>
</dbReference>
<feature type="transmembrane region" description="Helical" evidence="7">
    <location>
        <begin position="245"/>
        <end position="277"/>
    </location>
</feature>
<sequence length="486" mass="50300">MSTSNRHFLAQAPIWRSLVHLCIPMIAGFSVGAVYNIINGAFVGSLHETPLLAALTFSMPVFALVMALGGVFGVGGGTFVTRLLGSLEDPATDATAAGRRIRQVSSFTMWGSIAAGVVVGILGVAFATPIAAAVGASGASLAPTALYIGAMFAFAPVYVAVFALEQLVRAEGAAVASMTGLIASTIANLVLDVLFILVLGWGVLGAGLALGLSNLVTIGYYAWWLTKRSSAVSIAPRWFRADREIVTTVFGVGVSELLQSSFLIVTTLVMNWIAIGYGEELIAAMGVALRISQLPEMIVMGVSMGAIPLFAYAFGARNRDRLTAGIRGAVIAIAGFVAVFSTIVFLFRDQVFALFSADPTVLDDGTRILTAMLVATAFNGFTGLMIAVFQATEQMRNATIMSIAQGVLFIPVIFVFNAVLGLDGVIWAMTATELLVFALGLVLFLGSRRALSAEPSADAVAAAAAALADEAAAGAALAEEAAPVAG</sequence>
<feature type="transmembrane region" description="Helical" evidence="7">
    <location>
        <begin position="144"/>
        <end position="164"/>
    </location>
</feature>
<organism evidence="8 9">
    <name type="scientific">Agromyces larvae</name>
    <dbReference type="NCBI Taxonomy" id="2929802"/>
    <lineage>
        <taxon>Bacteria</taxon>
        <taxon>Bacillati</taxon>
        <taxon>Actinomycetota</taxon>
        <taxon>Actinomycetes</taxon>
        <taxon>Micrococcales</taxon>
        <taxon>Microbacteriaceae</taxon>
        <taxon>Agromyces</taxon>
    </lineage>
</organism>
<accession>A0ABY4BXU3</accession>
<dbReference type="PANTHER" id="PTHR43823">
    <property type="entry name" value="SPORULATION PROTEIN YKVU"/>
    <property type="match status" value="1"/>
</dbReference>
<dbReference type="InterPro" id="IPR051327">
    <property type="entry name" value="MATE_MepA_subfamily"/>
</dbReference>
<evidence type="ECO:0000256" key="1">
    <source>
        <dbReference type="ARBA" id="ARBA00004651"/>
    </source>
</evidence>
<feature type="transmembrane region" description="Helical" evidence="7">
    <location>
        <begin position="176"/>
        <end position="197"/>
    </location>
</feature>
<feature type="transmembrane region" description="Helical" evidence="7">
    <location>
        <begin position="368"/>
        <end position="388"/>
    </location>
</feature>
<evidence type="ECO:0000256" key="7">
    <source>
        <dbReference type="SAM" id="Phobius"/>
    </source>
</evidence>
<feature type="transmembrane region" description="Helical" evidence="7">
    <location>
        <begin position="426"/>
        <end position="446"/>
    </location>
</feature>
<feature type="transmembrane region" description="Helical" evidence="7">
    <location>
        <begin position="50"/>
        <end position="74"/>
    </location>
</feature>
<feature type="transmembrane region" description="Helical" evidence="7">
    <location>
        <begin position="109"/>
        <end position="132"/>
    </location>
</feature>
<keyword evidence="2" id="KW-0813">Transport</keyword>
<evidence type="ECO:0000256" key="2">
    <source>
        <dbReference type="ARBA" id="ARBA00022448"/>
    </source>
</evidence>
<keyword evidence="5 7" id="KW-1133">Transmembrane helix</keyword>
<feature type="transmembrane region" description="Helical" evidence="7">
    <location>
        <begin position="203"/>
        <end position="224"/>
    </location>
</feature>
<keyword evidence="3" id="KW-1003">Cell membrane</keyword>
<dbReference type="Proteomes" id="UP000832097">
    <property type="component" value="Chromosome"/>
</dbReference>
<evidence type="ECO:0000313" key="9">
    <source>
        <dbReference type="Proteomes" id="UP000832097"/>
    </source>
</evidence>
<dbReference type="InterPro" id="IPR048279">
    <property type="entry name" value="MdtK-like"/>
</dbReference>